<dbReference type="EMBL" id="VIWT01000001">
    <property type="protein sequence ID" value="TWF98701.1"/>
    <property type="molecule type" value="Genomic_DNA"/>
</dbReference>
<dbReference type="Proteomes" id="UP000317940">
    <property type="component" value="Unassembled WGS sequence"/>
</dbReference>
<comment type="caution">
    <text evidence="3">The sequence shown here is derived from an EMBL/GenBank/DDBJ whole genome shotgun (WGS) entry which is preliminary data.</text>
</comment>
<keyword evidence="2" id="KW-0472">Membrane</keyword>
<sequence length="160" mass="17337">MNLDFSNQPMFSWYVVLLLLSGIAMVGFGLVGSGLSKGMRAVNLVFGVGFVGYGIYLAFIFQGGTYFIFFKAFILPVALIVRSIAAMNGKRRQAAAQPMVQAQQAAYQQGAYQQGAYQQPFAQQGVPAQPQDANPYQQGAQAQPNPYQQAPAAAPYDPNR</sequence>
<evidence type="ECO:0000256" key="2">
    <source>
        <dbReference type="SAM" id="Phobius"/>
    </source>
</evidence>
<dbReference type="RefSeq" id="WP_145905091.1">
    <property type="nucleotide sequence ID" value="NZ_BAAAMZ010000012.1"/>
</dbReference>
<keyword evidence="2" id="KW-0812">Transmembrane</keyword>
<reference evidence="3 4" key="1">
    <citation type="submission" date="2019-06" db="EMBL/GenBank/DDBJ databases">
        <title>Sequencing the genomes of 1000 actinobacteria strains.</title>
        <authorList>
            <person name="Klenk H.-P."/>
        </authorList>
    </citation>
    <scope>NUCLEOTIDE SEQUENCE [LARGE SCALE GENOMIC DNA]</scope>
    <source>
        <strain evidence="3 4">DSM 44826</strain>
    </source>
</reference>
<evidence type="ECO:0000313" key="3">
    <source>
        <dbReference type="EMBL" id="TWF98701.1"/>
    </source>
</evidence>
<accession>A0A561UH66</accession>
<feature type="region of interest" description="Disordered" evidence="1">
    <location>
        <begin position="123"/>
        <end position="160"/>
    </location>
</feature>
<evidence type="ECO:0000256" key="1">
    <source>
        <dbReference type="SAM" id="MobiDB-lite"/>
    </source>
</evidence>
<name>A0A561UH66_9ACTN</name>
<keyword evidence="4" id="KW-1185">Reference proteome</keyword>
<protein>
    <submittedName>
        <fullName evidence="3">Uncharacterized protein</fullName>
    </submittedName>
</protein>
<organism evidence="3 4">
    <name type="scientific">Kitasatospora viridis</name>
    <dbReference type="NCBI Taxonomy" id="281105"/>
    <lineage>
        <taxon>Bacteria</taxon>
        <taxon>Bacillati</taxon>
        <taxon>Actinomycetota</taxon>
        <taxon>Actinomycetes</taxon>
        <taxon>Kitasatosporales</taxon>
        <taxon>Streptomycetaceae</taxon>
        <taxon>Kitasatospora</taxon>
    </lineage>
</organism>
<feature type="transmembrane region" description="Helical" evidence="2">
    <location>
        <begin position="12"/>
        <end position="35"/>
    </location>
</feature>
<feature type="compositionally biased region" description="Low complexity" evidence="1">
    <location>
        <begin position="133"/>
        <end position="160"/>
    </location>
</feature>
<feature type="transmembrane region" description="Helical" evidence="2">
    <location>
        <begin position="67"/>
        <end position="85"/>
    </location>
</feature>
<keyword evidence="2" id="KW-1133">Transmembrane helix</keyword>
<dbReference type="AlphaFoldDB" id="A0A561UH66"/>
<evidence type="ECO:0000313" key="4">
    <source>
        <dbReference type="Proteomes" id="UP000317940"/>
    </source>
</evidence>
<dbReference type="OrthoDB" id="4466486at2"/>
<proteinExistence type="predicted"/>
<gene>
    <name evidence="3" type="ORF">FHX73_112522</name>
</gene>
<feature type="transmembrane region" description="Helical" evidence="2">
    <location>
        <begin position="42"/>
        <end position="61"/>
    </location>
</feature>